<keyword evidence="3" id="KW-1185">Reference proteome</keyword>
<gene>
    <name evidence="2" type="ORF">PSQ40_06710</name>
</gene>
<dbReference type="InterPro" id="IPR025166">
    <property type="entry name" value="Integrase_DNA_bind_dom"/>
</dbReference>
<proteinExistence type="predicted"/>
<organism evidence="2 3">
    <name type="scientific">Curvibacter cyanobacteriorum</name>
    <dbReference type="NCBI Taxonomy" id="3026422"/>
    <lineage>
        <taxon>Bacteria</taxon>
        <taxon>Pseudomonadati</taxon>
        <taxon>Pseudomonadota</taxon>
        <taxon>Betaproteobacteria</taxon>
        <taxon>Burkholderiales</taxon>
        <taxon>Comamonadaceae</taxon>
        <taxon>Curvibacter</taxon>
    </lineage>
</organism>
<keyword evidence="2" id="KW-0238">DNA-binding</keyword>
<dbReference type="InterPro" id="IPR038488">
    <property type="entry name" value="Integrase_DNA-bd_sf"/>
</dbReference>
<name>A0ABT5MW25_9BURK</name>
<dbReference type="EMBL" id="JAQSIP010000003">
    <property type="protein sequence ID" value="MDD0838257.1"/>
    <property type="molecule type" value="Genomic_DNA"/>
</dbReference>
<evidence type="ECO:0000313" key="2">
    <source>
        <dbReference type="EMBL" id="MDD0838257.1"/>
    </source>
</evidence>
<dbReference type="Pfam" id="PF13356">
    <property type="entry name" value="Arm-DNA-bind_3"/>
    <property type="match status" value="1"/>
</dbReference>
<dbReference type="GO" id="GO:0003677">
    <property type="term" value="F:DNA binding"/>
    <property type="evidence" value="ECO:0007669"/>
    <property type="project" value="UniProtKB-KW"/>
</dbReference>
<dbReference type="Proteomes" id="UP001528673">
    <property type="component" value="Unassembled WGS sequence"/>
</dbReference>
<comment type="caution">
    <text evidence="2">The sequence shown here is derived from an EMBL/GenBank/DDBJ whole genome shotgun (WGS) entry which is preliminary data.</text>
</comment>
<evidence type="ECO:0000313" key="3">
    <source>
        <dbReference type="Proteomes" id="UP001528673"/>
    </source>
</evidence>
<dbReference type="Gene3D" id="3.30.160.390">
    <property type="entry name" value="Integrase, DNA-binding domain"/>
    <property type="match status" value="1"/>
</dbReference>
<sequence>MRVTASGAKSFVFESKLNRTNIRRTIGDVRSWTIEAARAEANRLRVELDGGNDPREL</sequence>
<protein>
    <submittedName>
        <fullName evidence="2">Arm DNA-binding domain-containing protein</fullName>
    </submittedName>
</protein>
<reference evidence="2 3" key="1">
    <citation type="submission" date="2023-02" db="EMBL/GenBank/DDBJ databases">
        <title>Bacterial whole genomic sequence of Curvibacter sp. HBC61.</title>
        <authorList>
            <person name="Le V."/>
            <person name="Ko S.-R."/>
            <person name="Ahn C.-Y."/>
            <person name="Oh H.-M."/>
        </authorList>
    </citation>
    <scope>NUCLEOTIDE SEQUENCE [LARGE SCALE GENOMIC DNA]</scope>
    <source>
        <strain evidence="2 3">HBC61</strain>
    </source>
</reference>
<evidence type="ECO:0000259" key="1">
    <source>
        <dbReference type="Pfam" id="PF13356"/>
    </source>
</evidence>
<accession>A0ABT5MW25</accession>
<feature type="domain" description="Integrase DNA-binding" evidence="1">
    <location>
        <begin position="2"/>
        <end position="56"/>
    </location>
</feature>